<feature type="coiled-coil region" evidence="10">
    <location>
        <begin position="243"/>
        <end position="323"/>
    </location>
</feature>
<dbReference type="GO" id="GO:0030915">
    <property type="term" value="C:Smc5-Smc6 complex"/>
    <property type="evidence" value="ECO:0007669"/>
    <property type="project" value="UniProtKB-ARBA"/>
</dbReference>
<dbReference type="EMBL" id="NMPR01000050">
    <property type="protein sequence ID" value="KAA8632686.1"/>
    <property type="molecule type" value="Genomic_DNA"/>
</dbReference>
<dbReference type="SUPFAM" id="SSF52540">
    <property type="entry name" value="P-loop containing nucleoside triphosphate hydrolases"/>
    <property type="match status" value="2"/>
</dbReference>
<feature type="coiled-coil region" evidence="10">
    <location>
        <begin position="681"/>
        <end position="844"/>
    </location>
</feature>
<dbReference type="InterPro" id="IPR003395">
    <property type="entry name" value="RecF/RecN/SMC_N"/>
</dbReference>
<name>A0A8S8ZUK1_SORMA</name>
<dbReference type="OMA" id="RFWTSQP"/>
<keyword evidence="7" id="KW-0067">ATP-binding</keyword>
<evidence type="ECO:0000313" key="14">
    <source>
        <dbReference type="Proteomes" id="UP000433876"/>
    </source>
</evidence>
<protein>
    <recommendedName>
        <fullName evidence="4">Structural maintenance of chromosomes protein 5</fullName>
    </recommendedName>
</protein>
<dbReference type="Proteomes" id="UP000433876">
    <property type="component" value="Unassembled WGS sequence"/>
</dbReference>
<dbReference type="InterPro" id="IPR027417">
    <property type="entry name" value="P-loop_NTPase"/>
</dbReference>
<keyword evidence="5" id="KW-0158">Chromosome</keyword>
<evidence type="ECO:0000256" key="11">
    <source>
        <dbReference type="SAM" id="MobiDB-lite"/>
    </source>
</evidence>
<dbReference type="GO" id="GO:0003697">
    <property type="term" value="F:single-stranded DNA binding"/>
    <property type="evidence" value="ECO:0007669"/>
    <property type="project" value="TreeGrafter"/>
</dbReference>
<evidence type="ECO:0000256" key="5">
    <source>
        <dbReference type="ARBA" id="ARBA00022454"/>
    </source>
</evidence>
<evidence type="ECO:0000256" key="6">
    <source>
        <dbReference type="ARBA" id="ARBA00022741"/>
    </source>
</evidence>
<organism evidence="13 14">
    <name type="scientific">Sordaria macrospora</name>
    <dbReference type="NCBI Taxonomy" id="5147"/>
    <lineage>
        <taxon>Eukaryota</taxon>
        <taxon>Fungi</taxon>
        <taxon>Dikarya</taxon>
        <taxon>Ascomycota</taxon>
        <taxon>Pezizomycotina</taxon>
        <taxon>Sordariomycetes</taxon>
        <taxon>Sordariomycetidae</taxon>
        <taxon>Sordariales</taxon>
        <taxon>Sordariaceae</taxon>
        <taxon>Sordaria</taxon>
    </lineage>
</organism>
<comment type="subcellular location">
    <subcellularLocation>
        <location evidence="2">Chromosome</location>
    </subcellularLocation>
    <subcellularLocation>
        <location evidence="1">Nucleus</location>
    </subcellularLocation>
</comment>
<comment type="caution">
    <text evidence="13">The sequence shown here is derived from an EMBL/GenBank/DDBJ whole genome shotgun (WGS) entry which is preliminary data.</text>
</comment>
<comment type="similarity">
    <text evidence="3">Belongs to the SMC family. SMC5 subfamily.</text>
</comment>
<evidence type="ECO:0000256" key="7">
    <source>
        <dbReference type="ARBA" id="ARBA00022840"/>
    </source>
</evidence>
<evidence type="ECO:0000256" key="4">
    <source>
        <dbReference type="ARBA" id="ARBA00018687"/>
    </source>
</evidence>
<dbReference type="Gene3D" id="1.10.287.1490">
    <property type="match status" value="1"/>
</dbReference>
<dbReference type="Pfam" id="PF02463">
    <property type="entry name" value="SMC_N"/>
    <property type="match status" value="1"/>
</dbReference>
<evidence type="ECO:0000256" key="1">
    <source>
        <dbReference type="ARBA" id="ARBA00004123"/>
    </source>
</evidence>
<dbReference type="GO" id="GO:0005634">
    <property type="term" value="C:nucleus"/>
    <property type="evidence" value="ECO:0007669"/>
    <property type="project" value="UniProtKB-SubCell"/>
</dbReference>
<feature type="coiled-coil region" evidence="10">
    <location>
        <begin position="352"/>
        <end position="386"/>
    </location>
</feature>
<dbReference type="GO" id="GO:0000724">
    <property type="term" value="P:double-strand break repair via homologous recombination"/>
    <property type="evidence" value="ECO:0007669"/>
    <property type="project" value="TreeGrafter"/>
</dbReference>
<dbReference type="Gene3D" id="3.40.50.300">
    <property type="entry name" value="P-loop containing nucleotide triphosphate hydrolases"/>
    <property type="match status" value="2"/>
</dbReference>
<proteinExistence type="inferred from homology"/>
<dbReference type="VEuPathDB" id="FungiDB:SMAC_05226"/>
<evidence type="ECO:0000256" key="8">
    <source>
        <dbReference type="ARBA" id="ARBA00023054"/>
    </source>
</evidence>
<keyword evidence="8 10" id="KW-0175">Coiled coil</keyword>
<dbReference type="GO" id="GO:0005524">
    <property type="term" value="F:ATP binding"/>
    <property type="evidence" value="ECO:0007669"/>
    <property type="project" value="UniProtKB-KW"/>
</dbReference>
<accession>A0A8S8ZUK1</accession>
<sequence length="1140" mass="129441">MASRPVSFPASGQPNPTDDEMFSNFNLRGGDGSHNVNGSRLQARSRRRRDSTASASPQPNGQGSSEFQPGAIVRVKLKDFVTYNEAEFFLGPSLNMVIGPNGTGKSSLVCAICLGLGFPSNVLGRATAYGEYVKHGQDEATIEVELQGESGEDNYVVGLLITRETNSRDFTINGRKATHKEVHRLMSRLRIQIDNLCQFLPQEKVAEFAGLTPVELLEKTLQAAAPEEMIAWQSELKDHYKVQAEAQRSADEGGKEIKRLEERQAALQADVERLREKEQYEAAIAKLQKLKLVVAYNEAREQFSVEKQKKKDAERRLKRLQRDSAPSLEAVNKKQEYVEGVKAAVGTRTARLRDAEKNADNAVRGIEAAESKVRNLAGQLEAEQGAFAARRQEVGKIRRRITELEAKYAQNPREFDPAEWNRRIREQEHKIRDKDQELAELNEKWATVKIQGKENQKTVRTAQAKIDALDSHQGQLLSYLQQINRDAAQAWEWLQEPENQKLFEKEVFGPPMLTCSVKEPRYSDLIQAFLQDSDFLCFTAQTKNDHSTLSTQLYDVKGLSVNIRTCFADINSFRRPTSQEELNALGLDGFAIDYLDGPDPVLAMLCAEKRLNSTAVGLADISEEQYNSIISDGRIRYFAGGKQFYTSTRRVEYGANAVSTRVQQVRGGKFWKDTPVDDSVKRELQRQMVEAVGQLQELKQENTRLVELMDALRAEVAKMRDDVEQVRAQKNELQREHSIWQALPDKIESEKRSEQDKIQELVEARRQMADLQKQHDRAVLQMAEAVLQHQAKLSNIREAYQALQEAKVLLIEAQSDFEVLKDKNVEIIKNLKDEEEALAEITQQMAQIRQWAIDAKAAAEDALTDEERREGEYSALAKATTLEQVESDLRAQETLAEGIEANNPHALREYQDWAQKIERQKAIHDRCTAQLADVNAKIETIRSQWEPRLDELVSRINDAFSYNFEQISCAGEVGVHKDEDFDKWAIEIKVRFRAGEALQRLDQHRQSGGERAVSTIFYLMSLQSMAQAPFRVVDEINQGMDPRNERMVHERMVEIACREHTSQYFLITPKLLSGLRYDKRMRVHTIISGEHVDPQGTVKMNFSKFAEIQRGLLNRTIPFASQMVREESSQVSSTVDASQA</sequence>
<dbReference type="PANTHER" id="PTHR45916:SF1">
    <property type="entry name" value="STRUCTURAL MAINTENANCE OF CHROMOSOMES PROTEIN 5"/>
    <property type="match status" value="1"/>
</dbReference>
<evidence type="ECO:0000256" key="9">
    <source>
        <dbReference type="ARBA" id="ARBA00023242"/>
    </source>
</evidence>
<evidence type="ECO:0000313" key="13">
    <source>
        <dbReference type="EMBL" id="KAA8632686.1"/>
    </source>
</evidence>
<feature type="domain" description="RecF/RecN/SMC N-terminal" evidence="12">
    <location>
        <begin position="72"/>
        <end position="1068"/>
    </location>
</feature>
<keyword evidence="6" id="KW-0547">Nucleotide-binding</keyword>
<gene>
    <name evidence="13" type="ORF">SMACR_05226</name>
</gene>
<dbReference type="FunFam" id="3.40.50.300:FF:001301">
    <property type="entry name" value="Structural maintenance of chromosomes 5"/>
    <property type="match status" value="1"/>
</dbReference>
<feature type="compositionally biased region" description="Polar residues" evidence="11">
    <location>
        <begin position="57"/>
        <end position="67"/>
    </location>
</feature>
<dbReference type="AlphaFoldDB" id="A0A8S8ZUK1"/>
<evidence type="ECO:0000259" key="12">
    <source>
        <dbReference type="Pfam" id="PF02463"/>
    </source>
</evidence>
<feature type="region of interest" description="Disordered" evidence="11">
    <location>
        <begin position="1"/>
        <end position="67"/>
    </location>
</feature>
<evidence type="ECO:0000256" key="10">
    <source>
        <dbReference type="SAM" id="Coils"/>
    </source>
</evidence>
<evidence type="ECO:0000256" key="2">
    <source>
        <dbReference type="ARBA" id="ARBA00004286"/>
    </source>
</evidence>
<evidence type="ECO:0000256" key="3">
    <source>
        <dbReference type="ARBA" id="ARBA00010171"/>
    </source>
</evidence>
<dbReference type="PANTHER" id="PTHR45916">
    <property type="entry name" value="STRUCTURAL MAINTENANCE OF CHROMOSOMES PROTEIN 5"/>
    <property type="match status" value="1"/>
</dbReference>
<reference evidence="13 14" key="1">
    <citation type="submission" date="2017-07" db="EMBL/GenBank/DDBJ databases">
        <title>Genome sequence of the Sordaria macrospora wild type strain R19027.</title>
        <authorList>
            <person name="Nowrousian M."/>
            <person name="Teichert I."/>
            <person name="Kueck U."/>
        </authorList>
    </citation>
    <scope>NUCLEOTIDE SEQUENCE [LARGE SCALE GENOMIC DNA]</scope>
    <source>
        <strain evidence="13 14">R19027</strain>
        <tissue evidence="13">Mycelium</tissue>
    </source>
</reference>
<keyword evidence="9" id="KW-0539">Nucleus</keyword>